<keyword evidence="2" id="KW-1185">Reference proteome</keyword>
<dbReference type="OrthoDB" id="389124at2"/>
<organism evidence="1 2">
    <name type="scientific">Spiroplasma helicoides</name>
    <dbReference type="NCBI Taxonomy" id="216938"/>
    <lineage>
        <taxon>Bacteria</taxon>
        <taxon>Bacillati</taxon>
        <taxon>Mycoplasmatota</taxon>
        <taxon>Mollicutes</taxon>
        <taxon>Entomoplasmatales</taxon>
        <taxon>Spiroplasmataceae</taxon>
        <taxon>Spiroplasma</taxon>
    </lineage>
</organism>
<proteinExistence type="predicted"/>
<dbReference type="Proteomes" id="UP000094378">
    <property type="component" value="Chromosome"/>
</dbReference>
<name>A0A1B3SKJ6_9MOLU</name>
<dbReference type="KEGG" id="shj:SHELI_v1c05130"/>
<reference evidence="1 2" key="1">
    <citation type="submission" date="2016-08" db="EMBL/GenBank/DDBJ databases">
        <title>Complete genome sequence of Spiroplasma helicoides TABS-2 (DSM 22551).</title>
        <authorList>
            <person name="Shen W.-Y."/>
            <person name="Lo W.-S."/>
            <person name="Lai Y.-C."/>
            <person name="Kuo C.-H."/>
        </authorList>
    </citation>
    <scope>NUCLEOTIDE SEQUENCE [LARGE SCALE GENOMIC DNA]</scope>
    <source>
        <strain evidence="1 2">TABS-2</strain>
    </source>
</reference>
<sequence>MALEIRNLLIDSEDIKDFKDYCDLRGLKTYLYIANILKEITQKEFINYKEVRSIIIYDKRIKNILYRFFANIEDSLKALILDHYVIKNKKYVKNYDLNDFSVFEKFNIIKKGENKDSWSHILYIIFKNKILEANKKDELYELKDFRNKVMHFNFVLLEELNSGEYNFAWLNDNLHLFLKFLPQKFHDSFKTKINNAKNDLEIQKEFKIDHL</sequence>
<dbReference type="EMBL" id="CP017015">
    <property type="protein sequence ID" value="AOG60464.1"/>
    <property type="molecule type" value="Genomic_DNA"/>
</dbReference>
<protein>
    <submittedName>
        <fullName evidence="1">Uncharacterized protein</fullName>
    </submittedName>
</protein>
<accession>A0A1B3SKJ6</accession>
<dbReference type="RefSeq" id="WP_069116423.1">
    <property type="nucleotide sequence ID" value="NZ_CP017015.1"/>
</dbReference>
<evidence type="ECO:0000313" key="1">
    <source>
        <dbReference type="EMBL" id="AOG60464.1"/>
    </source>
</evidence>
<gene>
    <name evidence="1" type="ORF">SHELI_v1c05130</name>
</gene>
<dbReference type="STRING" id="216938.SHELI_v1c05130"/>
<dbReference type="AlphaFoldDB" id="A0A1B3SKJ6"/>
<evidence type="ECO:0000313" key="2">
    <source>
        <dbReference type="Proteomes" id="UP000094378"/>
    </source>
</evidence>